<evidence type="ECO:0000259" key="9">
    <source>
        <dbReference type="PROSITE" id="PS50928"/>
    </source>
</evidence>
<name>A0A8J2ZFB0_9PROT</name>
<dbReference type="InterPro" id="IPR000515">
    <property type="entry name" value="MetI-like"/>
</dbReference>
<feature type="transmembrane region" description="Helical" evidence="7">
    <location>
        <begin position="102"/>
        <end position="123"/>
    </location>
</feature>
<accession>A0A8J2ZFB0</accession>
<feature type="transmembrane region" description="Helical" evidence="7">
    <location>
        <begin position="229"/>
        <end position="252"/>
    </location>
</feature>
<keyword evidence="2 7" id="KW-0813">Transport</keyword>
<keyword evidence="6 7" id="KW-0472">Membrane</keyword>
<feature type="transmembrane region" description="Helical" evidence="7">
    <location>
        <begin position="291"/>
        <end position="313"/>
    </location>
</feature>
<comment type="caution">
    <text evidence="10">The sequence shown here is derived from an EMBL/GenBank/DDBJ whole genome shotgun (WGS) entry which is preliminary data.</text>
</comment>
<gene>
    <name evidence="10" type="ORF">GCM10010964_43200</name>
</gene>
<feature type="transmembrane region" description="Helical" evidence="7">
    <location>
        <begin position="182"/>
        <end position="208"/>
    </location>
</feature>
<dbReference type="EMBL" id="BMKS01000024">
    <property type="protein sequence ID" value="GGG51313.1"/>
    <property type="molecule type" value="Genomic_DNA"/>
</dbReference>
<dbReference type="AlphaFoldDB" id="A0A8J2ZFB0"/>
<evidence type="ECO:0000256" key="3">
    <source>
        <dbReference type="ARBA" id="ARBA00022475"/>
    </source>
</evidence>
<evidence type="ECO:0000313" key="11">
    <source>
        <dbReference type="Proteomes" id="UP000597507"/>
    </source>
</evidence>
<dbReference type="Gene3D" id="1.10.3720.10">
    <property type="entry name" value="MetI-like"/>
    <property type="match status" value="1"/>
</dbReference>
<feature type="region of interest" description="Disordered" evidence="8">
    <location>
        <begin position="1"/>
        <end position="21"/>
    </location>
</feature>
<sequence>MSTAHSARLPDAAAPDRGERAAGARLRRGGLRFGRRLQLVGAAFVLPALLFFLAFKFGPMLWAMELSLSAYDMVSAPRFVGLENYAKLAEDPVFRASLINTFVYIAGSTALITLAGLALALAINTAVPGARHCMTAMFLTNLMPIIAVTLVWRFLLHPFGLVNQLLQPFGVGRVDWLTDENLAMPAIIAVTAWRFAPYFMVVFLAGLLAIPKDYYEAAEIDGAGVVRRFVHVTLPLLMPTLFFVVVVSALLASRIFLMPYIMTGGGPGDATRVLSMLIYETGFSYLKMGEAAAISVVLFAIMLVFTVLQMQIFMRSERAHLR</sequence>
<evidence type="ECO:0000256" key="1">
    <source>
        <dbReference type="ARBA" id="ARBA00004651"/>
    </source>
</evidence>
<dbReference type="PANTHER" id="PTHR30193">
    <property type="entry name" value="ABC TRANSPORTER PERMEASE PROTEIN"/>
    <property type="match status" value="1"/>
</dbReference>
<organism evidence="10 11">
    <name type="scientific">Caldovatus sediminis</name>
    <dbReference type="NCBI Taxonomy" id="2041189"/>
    <lineage>
        <taxon>Bacteria</taxon>
        <taxon>Pseudomonadati</taxon>
        <taxon>Pseudomonadota</taxon>
        <taxon>Alphaproteobacteria</taxon>
        <taxon>Acetobacterales</taxon>
        <taxon>Roseomonadaceae</taxon>
        <taxon>Caldovatus</taxon>
    </lineage>
</organism>
<dbReference type="Pfam" id="PF00528">
    <property type="entry name" value="BPD_transp_1"/>
    <property type="match status" value="1"/>
</dbReference>
<comment type="similarity">
    <text evidence="7">Belongs to the binding-protein-dependent transport system permease family.</text>
</comment>
<keyword evidence="5 7" id="KW-1133">Transmembrane helix</keyword>
<evidence type="ECO:0000256" key="7">
    <source>
        <dbReference type="RuleBase" id="RU363032"/>
    </source>
</evidence>
<dbReference type="RefSeq" id="WP_188904082.1">
    <property type="nucleotide sequence ID" value="NZ_BMKS01000024.1"/>
</dbReference>
<dbReference type="SUPFAM" id="SSF161098">
    <property type="entry name" value="MetI-like"/>
    <property type="match status" value="1"/>
</dbReference>
<keyword evidence="11" id="KW-1185">Reference proteome</keyword>
<keyword evidence="4 7" id="KW-0812">Transmembrane</keyword>
<reference evidence="10 11" key="1">
    <citation type="journal article" date="2014" name="Int. J. Syst. Evol. Microbiol.">
        <title>Complete genome sequence of Corynebacterium casei LMG S-19264T (=DSM 44701T), isolated from a smear-ripened cheese.</title>
        <authorList>
            <consortium name="US DOE Joint Genome Institute (JGI-PGF)"/>
            <person name="Walter F."/>
            <person name="Albersmeier A."/>
            <person name="Kalinowski J."/>
            <person name="Ruckert C."/>
        </authorList>
    </citation>
    <scope>NUCLEOTIDE SEQUENCE [LARGE SCALE GENOMIC DNA]</scope>
    <source>
        <strain evidence="10 11">CGMCC 1.16330</strain>
    </source>
</reference>
<evidence type="ECO:0000313" key="10">
    <source>
        <dbReference type="EMBL" id="GGG51313.1"/>
    </source>
</evidence>
<feature type="transmembrane region" description="Helical" evidence="7">
    <location>
        <begin position="135"/>
        <end position="155"/>
    </location>
</feature>
<proteinExistence type="inferred from homology"/>
<feature type="domain" description="ABC transmembrane type-1" evidence="9">
    <location>
        <begin position="98"/>
        <end position="309"/>
    </location>
</feature>
<evidence type="ECO:0000256" key="6">
    <source>
        <dbReference type="ARBA" id="ARBA00023136"/>
    </source>
</evidence>
<dbReference type="CDD" id="cd06261">
    <property type="entry name" value="TM_PBP2"/>
    <property type="match status" value="1"/>
</dbReference>
<keyword evidence="3" id="KW-1003">Cell membrane</keyword>
<evidence type="ECO:0000256" key="8">
    <source>
        <dbReference type="SAM" id="MobiDB-lite"/>
    </source>
</evidence>
<comment type="subcellular location">
    <subcellularLocation>
        <location evidence="1 7">Cell membrane</location>
        <topology evidence="1 7">Multi-pass membrane protein</topology>
    </subcellularLocation>
</comment>
<evidence type="ECO:0000256" key="4">
    <source>
        <dbReference type="ARBA" id="ARBA00022692"/>
    </source>
</evidence>
<dbReference type="Proteomes" id="UP000597507">
    <property type="component" value="Unassembled WGS sequence"/>
</dbReference>
<dbReference type="GO" id="GO:0055085">
    <property type="term" value="P:transmembrane transport"/>
    <property type="evidence" value="ECO:0007669"/>
    <property type="project" value="InterPro"/>
</dbReference>
<dbReference type="PANTHER" id="PTHR30193:SF37">
    <property type="entry name" value="INNER MEMBRANE ABC TRANSPORTER PERMEASE PROTEIN YCJO"/>
    <property type="match status" value="1"/>
</dbReference>
<dbReference type="GO" id="GO:0005886">
    <property type="term" value="C:plasma membrane"/>
    <property type="evidence" value="ECO:0007669"/>
    <property type="project" value="UniProtKB-SubCell"/>
</dbReference>
<evidence type="ECO:0000256" key="5">
    <source>
        <dbReference type="ARBA" id="ARBA00022989"/>
    </source>
</evidence>
<protein>
    <submittedName>
        <fullName evidence="10">ABC transporter permease</fullName>
    </submittedName>
</protein>
<dbReference type="PROSITE" id="PS50928">
    <property type="entry name" value="ABC_TM1"/>
    <property type="match status" value="1"/>
</dbReference>
<evidence type="ECO:0000256" key="2">
    <source>
        <dbReference type="ARBA" id="ARBA00022448"/>
    </source>
</evidence>
<dbReference type="InterPro" id="IPR051393">
    <property type="entry name" value="ABC_transporter_permease"/>
</dbReference>
<dbReference type="InterPro" id="IPR035906">
    <property type="entry name" value="MetI-like_sf"/>
</dbReference>
<feature type="transmembrane region" description="Helical" evidence="7">
    <location>
        <begin position="37"/>
        <end position="55"/>
    </location>
</feature>